<dbReference type="AlphaFoldDB" id="A0A7X9NSK2"/>
<name>A0A7X9NSK2_9BIFI</name>
<accession>A0A7X9NSK2</accession>
<proteinExistence type="predicted"/>
<dbReference type="RefSeq" id="WP_168984002.1">
    <property type="nucleotide sequence ID" value="NZ_JABAGI010000003.1"/>
</dbReference>
<reference evidence="1 2" key="1">
    <citation type="submission" date="2020-04" db="EMBL/GenBank/DDBJ databases">
        <authorList>
            <person name="Hitch T.C.A."/>
            <person name="Wylensek D."/>
            <person name="Clavel T."/>
        </authorList>
    </citation>
    <scope>NUCLEOTIDE SEQUENCE [LARGE SCALE GENOMIC DNA]</scope>
    <source>
        <strain evidence="1 2">BSM-130-P53-3C</strain>
    </source>
</reference>
<evidence type="ECO:0008006" key="3">
    <source>
        <dbReference type="Google" id="ProtNLM"/>
    </source>
</evidence>
<sequence length="278" mass="30943">MPDIETQVKTLSPGDAEQLLELNTHNRRLRPSHVQWLARQMRSGDWKLNGESIKIGRTPDGTDVLLDGQHRLEACVTAGVPFTTLLVTGLPADTQDTVDRGSARTLADALTLDGYTNASALAALAAAMLYTEIHGLPELWQYRTNSLNPMEIRRFIDRTEGIRDLVIWGDALKRKTHGMRLQKPICGTLRHATDRLDEQASETFWKGLADGVGLEEGSPILTARNLLVAMSGDALTVRERRFAQQCVISQAWDKYRKGKTWGHAARPNIMRSVIPDLV</sequence>
<dbReference type="EMBL" id="JABAGI010000003">
    <property type="protein sequence ID" value="NME61902.1"/>
    <property type="molecule type" value="Genomic_DNA"/>
</dbReference>
<protein>
    <recommendedName>
        <fullName evidence="3">ParB/Sulfiredoxin domain-containing protein</fullName>
    </recommendedName>
</protein>
<gene>
    <name evidence="1" type="ORF">HF844_03660</name>
</gene>
<evidence type="ECO:0000313" key="1">
    <source>
        <dbReference type="EMBL" id="NME61902.1"/>
    </source>
</evidence>
<dbReference type="Proteomes" id="UP000588369">
    <property type="component" value="Unassembled WGS sequence"/>
</dbReference>
<organism evidence="1 2">
    <name type="scientific">Bifidobacterium thermophilum</name>
    <dbReference type="NCBI Taxonomy" id="33905"/>
    <lineage>
        <taxon>Bacteria</taxon>
        <taxon>Bacillati</taxon>
        <taxon>Actinomycetota</taxon>
        <taxon>Actinomycetes</taxon>
        <taxon>Bifidobacteriales</taxon>
        <taxon>Bifidobacteriaceae</taxon>
        <taxon>Bifidobacterium</taxon>
    </lineage>
</organism>
<comment type="caution">
    <text evidence="1">The sequence shown here is derived from an EMBL/GenBank/DDBJ whole genome shotgun (WGS) entry which is preliminary data.</text>
</comment>
<evidence type="ECO:0000313" key="2">
    <source>
        <dbReference type="Proteomes" id="UP000588369"/>
    </source>
</evidence>